<dbReference type="GO" id="GO:0005886">
    <property type="term" value="C:plasma membrane"/>
    <property type="evidence" value="ECO:0007669"/>
    <property type="project" value="UniProtKB-SubCell"/>
</dbReference>
<dbReference type="GO" id="GO:0015677">
    <property type="term" value="P:copper ion import"/>
    <property type="evidence" value="ECO:0007669"/>
    <property type="project" value="TreeGrafter"/>
</dbReference>
<dbReference type="Gene3D" id="3.40.50.80">
    <property type="entry name" value="Nucleotide-binding domain of ferredoxin-NADP reductase (FNR) module"/>
    <property type="match status" value="1"/>
</dbReference>
<gene>
    <name evidence="14" type="ORF">CI109_106317</name>
</gene>
<dbReference type="Pfam" id="PF08022">
    <property type="entry name" value="FAD_binding_8"/>
    <property type="match status" value="1"/>
</dbReference>
<dbReference type="RefSeq" id="XP_031857511.1">
    <property type="nucleotide sequence ID" value="XM_032008190.1"/>
</dbReference>
<keyword evidence="6" id="KW-0812">Transmembrane</keyword>
<keyword evidence="12" id="KW-0325">Glycoprotein</keyword>
<dbReference type="EMBL" id="CP144062">
    <property type="protein sequence ID" value="WWD21829.1"/>
    <property type="molecule type" value="Genomic_DNA"/>
</dbReference>
<comment type="similarity">
    <text evidence="2">Belongs to the ferric reductase (FRE) family.</text>
</comment>
<dbReference type="InterPro" id="IPR013130">
    <property type="entry name" value="Fe3_Rdtase_TM_dom"/>
</dbReference>
<dbReference type="Proteomes" id="UP000322225">
    <property type="component" value="Chromosome 12"/>
</dbReference>
<comment type="subcellular location">
    <subcellularLocation>
        <location evidence="1">Cell membrane</location>
        <topology evidence="1">Multi-pass membrane protein</topology>
    </subcellularLocation>
</comment>
<evidence type="ECO:0000256" key="13">
    <source>
        <dbReference type="ARBA" id="ARBA00048483"/>
    </source>
</evidence>
<dbReference type="EC" id="1.16.1.9" evidence="3"/>
<evidence type="ECO:0000256" key="4">
    <source>
        <dbReference type="ARBA" id="ARBA00022448"/>
    </source>
</evidence>
<evidence type="ECO:0000313" key="14">
    <source>
        <dbReference type="EMBL" id="WWD21829.1"/>
    </source>
</evidence>
<dbReference type="InterPro" id="IPR013112">
    <property type="entry name" value="FAD-bd_8"/>
</dbReference>
<evidence type="ECO:0000256" key="9">
    <source>
        <dbReference type="ARBA" id="ARBA00023002"/>
    </source>
</evidence>
<dbReference type="KEGG" id="ksn:43592362"/>
<evidence type="ECO:0000256" key="10">
    <source>
        <dbReference type="ARBA" id="ARBA00023065"/>
    </source>
</evidence>
<evidence type="ECO:0000256" key="6">
    <source>
        <dbReference type="ARBA" id="ARBA00022692"/>
    </source>
</evidence>
<dbReference type="InterPro" id="IPR039261">
    <property type="entry name" value="FNR_nucleotide-bd"/>
</dbReference>
<evidence type="ECO:0000256" key="3">
    <source>
        <dbReference type="ARBA" id="ARBA00012668"/>
    </source>
</evidence>
<dbReference type="PANTHER" id="PTHR32361:SF9">
    <property type="entry name" value="FERRIC REDUCTASE TRANSMEMBRANE COMPONENT 3-RELATED"/>
    <property type="match status" value="1"/>
</dbReference>
<keyword evidence="11" id="KW-0472">Membrane</keyword>
<accession>A0A5M6BPB5</accession>
<dbReference type="PROSITE" id="PS51384">
    <property type="entry name" value="FAD_FR"/>
    <property type="match status" value="1"/>
</dbReference>
<evidence type="ECO:0000256" key="7">
    <source>
        <dbReference type="ARBA" id="ARBA00022982"/>
    </source>
</evidence>
<reference evidence="14" key="2">
    <citation type="submission" date="2024-01" db="EMBL/GenBank/DDBJ databases">
        <title>Comparative genomics of Cryptococcus and Kwoniella reveals pathogenesis evolution and contrasting modes of karyotype evolution via chromosome fusion or intercentromeric recombination.</title>
        <authorList>
            <person name="Coelho M.A."/>
            <person name="David-Palma M."/>
            <person name="Shea T."/>
            <person name="Bowers K."/>
            <person name="McGinley-Smith S."/>
            <person name="Mohammad A.W."/>
            <person name="Gnirke A."/>
            <person name="Yurkov A.M."/>
            <person name="Nowrousian M."/>
            <person name="Sun S."/>
            <person name="Cuomo C.A."/>
            <person name="Heitman J."/>
        </authorList>
    </citation>
    <scope>NUCLEOTIDE SEQUENCE</scope>
    <source>
        <strain evidence="14">CBS 12478</strain>
    </source>
</reference>
<dbReference type="InterPro" id="IPR017927">
    <property type="entry name" value="FAD-bd_FR_type"/>
</dbReference>
<dbReference type="Pfam" id="PF01794">
    <property type="entry name" value="Ferric_reduct"/>
    <property type="match status" value="1"/>
</dbReference>
<proteinExistence type="inferred from homology"/>
<keyword evidence="7" id="KW-0249">Electron transport</keyword>
<evidence type="ECO:0000256" key="1">
    <source>
        <dbReference type="ARBA" id="ARBA00004651"/>
    </source>
</evidence>
<dbReference type="OrthoDB" id="17725at2759"/>
<dbReference type="SFLD" id="SFLDS00052">
    <property type="entry name" value="Ferric_Reductase_Domain"/>
    <property type="match status" value="1"/>
</dbReference>
<comment type="catalytic activity">
    <reaction evidence="13">
        <text>2 a Fe(II)-siderophore + NADP(+) + H(+) = 2 a Fe(III)-siderophore + NADPH</text>
        <dbReference type="Rhea" id="RHEA:28795"/>
        <dbReference type="Rhea" id="RHEA-COMP:11342"/>
        <dbReference type="Rhea" id="RHEA-COMP:11344"/>
        <dbReference type="ChEBI" id="CHEBI:15378"/>
        <dbReference type="ChEBI" id="CHEBI:29033"/>
        <dbReference type="ChEBI" id="CHEBI:29034"/>
        <dbReference type="ChEBI" id="CHEBI:57783"/>
        <dbReference type="ChEBI" id="CHEBI:58349"/>
        <dbReference type="EC" id="1.16.1.9"/>
    </reaction>
</comment>
<dbReference type="GO" id="GO:0006879">
    <property type="term" value="P:intracellular iron ion homeostasis"/>
    <property type="evidence" value="ECO:0007669"/>
    <property type="project" value="TreeGrafter"/>
</dbReference>
<organism evidence="14 15">
    <name type="scientific">Kwoniella shandongensis</name>
    <dbReference type="NCBI Taxonomy" id="1734106"/>
    <lineage>
        <taxon>Eukaryota</taxon>
        <taxon>Fungi</taxon>
        <taxon>Dikarya</taxon>
        <taxon>Basidiomycota</taxon>
        <taxon>Agaricomycotina</taxon>
        <taxon>Tremellomycetes</taxon>
        <taxon>Tremellales</taxon>
        <taxon>Cryptococcaceae</taxon>
        <taxon>Kwoniella</taxon>
    </lineage>
</organism>
<dbReference type="InterPro" id="IPR051410">
    <property type="entry name" value="Ferric/Cupric_Reductase"/>
</dbReference>
<keyword evidence="10" id="KW-0406">Ion transport</keyword>
<dbReference type="SUPFAM" id="SSF63380">
    <property type="entry name" value="Riboflavin synthase domain-like"/>
    <property type="match status" value="1"/>
</dbReference>
<evidence type="ECO:0000256" key="2">
    <source>
        <dbReference type="ARBA" id="ARBA00006278"/>
    </source>
</evidence>
<dbReference type="AlphaFoldDB" id="A0A5M6BPB5"/>
<protein>
    <recommendedName>
        <fullName evidence="3">ferric-chelate reductase (NADPH)</fullName>
        <ecNumber evidence="3">1.16.1.9</ecNumber>
    </recommendedName>
</protein>
<evidence type="ECO:0000256" key="11">
    <source>
        <dbReference type="ARBA" id="ARBA00023136"/>
    </source>
</evidence>
<dbReference type="PANTHER" id="PTHR32361">
    <property type="entry name" value="FERRIC/CUPRIC REDUCTASE TRANSMEMBRANE COMPONENT"/>
    <property type="match status" value="1"/>
</dbReference>
<sequence>MSVTATIANVLYGPTMTLLDLAKADAAATSTAAATGGGGGHAKSSKPDTPSQRARLARNALDREMPRDVLLGAMAIVLLASLFTLSRFLVRLYSSSSKSRGTTSVSDGNLARGWFLQRGKEPVSESTIIDNEKSSNIVASTPRTGPPPRTLPLLSSLPWSSALLLAPLSYLPKPFRSYMSVNQLFFVLCLLFLTVFTLTYRSDLTRSTATKGNGEDFMRSGEVAMALMVVAIALGVRGNVIGLCVGKGYEKLRIFHKFIGRMVFVATVIHTVGYFSKWIRNGDVSAHGTLGYVIWGYVALIALCIMVVSSIPVVRDMYYGFFKVSHVIGVILMIVGLGLHRPQAEPYAIACGAIYGASILFSLTKTRFATARLEAMPGADTTLITIPELRSGWRAGQHVRIRIPAFGIPRGLESHPFSIASAPNGDGLVLMCKAAGDWTTELYEYACQGSITETGEKGRNVTVVLEGPHGGLGNIMLESFSSVILVAGGSGITSSLGQATDLIARAPTGAIRPRVVDIVWLVRTEEIAQPFMQILLDHVEDAKRFERNAIQRGLAPVALRIHIYVTRCSLDLPPSLLPYAPSSESFGSTTDDDKSEEGEIANVTGATPTLARTNTGKTQVLSGITVRPARPSFISILSNIADETVARSAREDVKPKGVIVTACGPGPMVHGVSEAVRLFEDYKKKEVGGVEFESQMFGW</sequence>
<dbReference type="CDD" id="cd06186">
    <property type="entry name" value="NOX_Duox_like_FAD_NADP"/>
    <property type="match status" value="1"/>
</dbReference>
<dbReference type="InterPro" id="IPR013121">
    <property type="entry name" value="Fe_red_NAD-bd_6"/>
</dbReference>
<reference evidence="14" key="1">
    <citation type="submission" date="2017-08" db="EMBL/GenBank/DDBJ databases">
        <authorList>
            <person name="Cuomo C."/>
            <person name="Billmyre B."/>
            <person name="Heitman J."/>
        </authorList>
    </citation>
    <scope>NUCLEOTIDE SEQUENCE</scope>
    <source>
        <strain evidence="14">CBS 12478</strain>
    </source>
</reference>
<dbReference type="GO" id="GO:0052851">
    <property type="term" value="F:ferric-chelate reductase (NADPH) activity"/>
    <property type="evidence" value="ECO:0007669"/>
    <property type="project" value="UniProtKB-EC"/>
</dbReference>
<keyword evidence="5" id="KW-1003">Cell membrane</keyword>
<dbReference type="SUPFAM" id="SSF52343">
    <property type="entry name" value="Ferredoxin reductase-like, C-terminal NADP-linked domain"/>
    <property type="match status" value="1"/>
</dbReference>
<dbReference type="SFLD" id="SFLDG01168">
    <property type="entry name" value="Ferric_reductase_subgroup_(FRE"/>
    <property type="match status" value="1"/>
</dbReference>
<keyword evidence="4" id="KW-0813">Transport</keyword>
<evidence type="ECO:0000256" key="12">
    <source>
        <dbReference type="ARBA" id="ARBA00023180"/>
    </source>
</evidence>
<dbReference type="Pfam" id="PF08030">
    <property type="entry name" value="NAD_binding_6"/>
    <property type="match status" value="1"/>
</dbReference>
<dbReference type="InterPro" id="IPR017938">
    <property type="entry name" value="Riboflavin_synthase-like_b-brl"/>
</dbReference>
<evidence type="ECO:0000313" key="15">
    <source>
        <dbReference type="Proteomes" id="UP000322225"/>
    </source>
</evidence>
<dbReference type="GeneID" id="43592362"/>
<evidence type="ECO:0000256" key="5">
    <source>
        <dbReference type="ARBA" id="ARBA00022475"/>
    </source>
</evidence>
<evidence type="ECO:0000256" key="8">
    <source>
        <dbReference type="ARBA" id="ARBA00022989"/>
    </source>
</evidence>
<keyword evidence="9" id="KW-0560">Oxidoreductase</keyword>
<dbReference type="GO" id="GO:0006826">
    <property type="term" value="P:iron ion transport"/>
    <property type="evidence" value="ECO:0007669"/>
    <property type="project" value="UniProtKB-ARBA"/>
</dbReference>
<name>A0A5M6BPB5_9TREE</name>
<keyword evidence="8" id="KW-1133">Transmembrane helix</keyword>
<keyword evidence="15" id="KW-1185">Reference proteome</keyword>